<evidence type="ECO:0008006" key="4">
    <source>
        <dbReference type="Google" id="ProtNLM"/>
    </source>
</evidence>
<dbReference type="GeneID" id="60800145"/>
<dbReference type="RefSeq" id="WP_006717823.1">
    <property type="nucleotide sequence ID" value="NZ_GL622200.1"/>
</dbReference>
<accession>E6KX49</accession>
<dbReference type="AlphaFoldDB" id="E6KX49"/>
<protein>
    <recommendedName>
        <fullName evidence="4">DUF4352 domain-containing protein</fullName>
    </recommendedName>
</protein>
<organism evidence="2 3">
    <name type="scientific">Aggregatibacter segnis ATCC 33393</name>
    <dbReference type="NCBI Taxonomy" id="888057"/>
    <lineage>
        <taxon>Bacteria</taxon>
        <taxon>Pseudomonadati</taxon>
        <taxon>Pseudomonadota</taxon>
        <taxon>Gammaproteobacteria</taxon>
        <taxon>Pasteurellales</taxon>
        <taxon>Pasteurellaceae</taxon>
        <taxon>Aggregatibacter</taxon>
    </lineage>
</organism>
<sequence>MKLFVFIFLSFIFSCNTVVAAEKNIQGIQNQLEQQVDKKNSNAQSVSLGVFQNYVVVGFEGREIAVDDNNQAYVLVKFTVENKSNKPIRFLQWLSVYTYDKQIVHLQSVPLSFAQPMAPAAKADINLRIPFNKVPNEYRSLFSNVQENLMIYAVPENVVFADGQKMNVKN</sequence>
<dbReference type="OrthoDB" id="5677821at2"/>
<feature type="signal peptide" evidence="1">
    <location>
        <begin position="1"/>
        <end position="20"/>
    </location>
</feature>
<dbReference type="STRING" id="739.GCA_001059425_00956"/>
<reference evidence="2 3" key="1">
    <citation type="submission" date="2010-12" db="EMBL/GenBank/DDBJ databases">
        <authorList>
            <person name="Muzny D."/>
            <person name="Qin X."/>
            <person name="Deng J."/>
            <person name="Jiang H."/>
            <person name="Liu Y."/>
            <person name="Qu J."/>
            <person name="Song X.-Z."/>
            <person name="Zhang L."/>
            <person name="Thornton R."/>
            <person name="Coyle M."/>
            <person name="Francisco L."/>
            <person name="Jackson L."/>
            <person name="Javaid M."/>
            <person name="Korchina V."/>
            <person name="Kovar C."/>
            <person name="Mata R."/>
            <person name="Mathew T."/>
            <person name="Ngo R."/>
            <person name="Nguyen L."/>
            <person name="Nguyen N."/>
            <person name="Okwuonu G."/>
            <person name="Ongeri F."/>
            <person name="Pham C."/>
            <person name="Simmons D."/>
            <person name="Wilczek-Boney K."/>
            <person name="Hale W."/>
            <person name="Jakkamsetti A."/>
            <person name="Pham P."/>
            <person name="Ruth R."/>
            <person name="San Lucas F."/>
            <person name="Warren J."/>
            <person name="Zhang J."/>
            <person name="Zhao Z."/>
            <person name="Zhou C."/>
            <person name="Zhu D."/>
            <person name="Lee S."/>
            <person name="Bess C."/>
            <person name="Blankenburg K."/>
            <person name="Forbes L."/>
            <person name="Fu Q."/>
            <person name="Gubbala S."/>
            <person name="Hirani K."/>
            <person name="Jayaseelan J.C."/>
            <person name="Lara F."/>
            <person name="Munidasa M."/>
            <person name="Palculict T."/>
            <person name="Patil S."/>
            <person name="Pu L.-L."/>
            <person name="Saada N."/>
            <person name="Tang L."/>
            <person name="Weissenberger G."/>
            <person name="Zhu Y."/>
            <person name="Hemphill L."/>
            <person name="Shang Y."/>
            <person name="Youmans B."/>
            <person name="Ayvaz T."/>
            <person name="Ross M."/>
            <person name="Santibanez J."/>
            <person name="Aqrawi P."/>
            <person name="Gross S."/>
            <person name="Joshi V."/>
            <person name="Fowler G."/>
            <person name="Nazareth L."/>
            <person name="Reid J."/>
            <person name="Worley K."/>
            <person name="Petrosino J."/>
            <person name="Highlander S."/>
            <person name="Gibbs R."/>
        </authorList>
    </citation>
    <scope>NUCLEOTIDE SEQUENCE [LARGE SCALE GENOMIC DNA]</scope>
    <source>
        <strain evidence="2 3">ATCC 33393</strain>
    </source>
</reference>
<dbReference type="EMBL" id="AEPS01000003">
    <property type="protein sequence ID" value="EFU68080.1"/>
    <property type="molecule type" value="Genomic_DNA"/>
</dbReference>
<evidence type="ECO:0000313" key="2">
    <source>
        <dbReference type="EMBL" id="EFU68080.1"/>
    </source>
</evidence>
<dbReference type="PROSITE" id="PS51257">
    <property type="entry name" value="PROKAR_LIPOPROTEIN"/>
    <property type="match status" value="1"/>
</dbReference>
<keyword evidence="3" id="KW-1185">Reference proteome</keyword>
<dbReference type="HOGENOM" id="CLU_133622_0_0_6"/>
<name>E6KX49_9PAST</name>
<gene>
    <name evidence="2" type="ORF">HMPREF9064_0743</name>
</gene>
<dbReference type="Proteomes" id="UP000032871">
    <property type="component" value="Unassembled WGS sequence"/>
</dbReference>
<evidence type="ECO:0000313" key="3">
    <source>
        <dbReference type="Proteomes" id="UP000032871"/>
    </source>
</evidence>
<evidence type="ECO:0000256" key="1">
    <source>
        <dbReference type="SAM" id="SignalP"/>
    </source>
</evidence>
<proteinExistence type="predicted"/>
<keyword evidence="1" id="KW-0732">Signal</keyword>
<feature type="chain" id="PRO_5003207348" description="DUF4352 domain-containing protein" evidence="1">
    <location>
        <begin position="21"/>
        <end position="170"/>
    </location>
</feature>
<comment type="caution">
    <text evidence="2">The sequence shown here is derived from an EMBL/GenBank/DDBJ whole genome shotgun (WGS) entry which is preliminary data.</text>
</comment>